<comment type="caution">
    <text evidence="1">The sequence shown here is derived from an EMBL/GenBank/DDBJ whole genome shotgun (WGS) entry which is preliminary data.</text>
</comment>
<dbReference type="AlphaFoldDB" id="A0A4R3HP18"/>
<dbReference type="EMBL" id="SLZQ01000019">
    <property type="protein sequence ID" value="TCS32894.1"/>
    <property type="molecule type" value="Genomic_DNA"/>
</dbReference>
<gene>
    <name evidence="1" type="ORF">EDC30_1195</name>
</gene>
<protein>
    <submittedName>
        <fullName evidence="1">Peptidase M23-like protein</fullName>
    </submittedName>
</protein>
<name>A0A4R3HP18_PAULE</name>
<dbReference type="InterPro" id="IPR011055">
    <property type="entry name" value="Dup_hybrid_motif"/>
</dbReference>
<reference evidence="1 2" key="1">
    <citation type="submission" date="2019-03" db="EMBL/GenBank/DDBJ databases">
        <title>Genomic Encyclopedia of Type Strains, Phase IV (KMG-IV): sequencing the most valuable type-strain genomes for metagenomic binning, comparative biology and taxonomic classification.</title>
        <authorList>
            <person name="Goeker M."/>
        </authorList>
    </citation>
    <scope>NUCLEOTIDE SEQUENCE [LARGE SCALE GENOMIC DNA]</scope>
    <source>
        <strain evidence="1 2">DSM 7445</strain>
    </source>
</reference>
<evidence type="ECO:0000313" key="2">
    <source>
        <dbReference type="Proteomes" id="UP000295382"/>
    </source>
</evidence>
<dbReference type="Gene3D" id="2.70.70.10">
    <property type="entry name" value="Glucose Permease (Domain IIA)"/>
    <property type="match status" value="1"/>
</dbReference>
<dbReference type="Proteomes" id="UP000295382">
    <property type="component" value="Unassembled WGS sequence"/>
</dbReference>
<sequence>MSEDDWLEAAMPGDPQGHGRYPLSFNLGWHGGIHLQAPQGNDGQRLPVRSIADGTVVYVRQPDAPNDDPQHPLNYGDVSGRPVWTSNGCVVIRHVTEIGVNAEGVATTVTFFSVYMHLHAIRPTVQQNRPIYRKDEIGDAGHIYGEPHLLHFEILCDDTNVQSLVGRSAGDLNLSQNGRIDAIYGDIHFRLPTGSLIYAQRPAANVVQPAVGAAYTAAAPLFVSLRYAAGDGAAGNCGDAYLRTYHVSGEVVGDVLEENDGEYGIYTEAGRIVTAYRNANSPQVPSPSAVYELLRFGRTIGTDQLTPANTPHWRQIRYPGGQGWVNLNAADVSKFSDSDFPHWIGWQLVDDSADQDSRCDSSTIRTLLDANNDGRITPQEATARLGDVPIQDKLAHVIAKYPTEWDAASFDHRWGWLRTSTAENPEPLTEDDFSRLRSHLEALSFWQGANLGIPSSHWHFHPKAFIRHFRKCGWLSVSEFARCIPRRSLSGVTNWNTAHTRSTTHSRHLNEFFRKYLGACPKRYVHALAQIYIETGLLALMNEGGAGANHLYGAFYGRGYKQLTWAGNYKKYGAFKAIPDQANPVYGDARITATSTHAIDSGGQVMRWAPRYDPAIVSNNLTHAAESSGFYWVTKTFRGTRNMNRVADLSFSPTSVAFNCWLINGGGNGYAHRQQFAKYLADVLLDSPPLAGSVQFTYPPLTPPQNPSLCQTFPPTEIPYTLNGTVHYDRQVP</sequence>
<dbReference type="CDD" id="cd12797">
    <property type="entry name" value="M23_peptidase"/>
    <property type="match status" value="1"/>
</dbReference>
<evidence type="ECO:0000313" key="1">
    <source>
        <dbReference type="EMBL" id="TCS32894.1"/>
    </source>
</evidence>
<organism evidence="1 2">
    <name type="scientific">Paucimonas lemoignei</name>
    <name type="common">Pseudomonas lemoignei</name>
    <dbReference type="NCBI Taxonomy" id="29443"/>
    <lineage>
        <taxon>Bacteria</taxon>
        <taxon>Pseudomonadati</taxon>
        <taxon>Pseudomonadota</taxon>
        <taxon>Betaproteobacteria</taxon>
        <taxon>Burkholderiales</taxon>
        <taxon>Burkholderiaceae</taxon>
        <taxon>Paucimonas</taxon>
    </lineage>
</organism>
<proteinExistence type="predicted"/>
<dbReference type="Gene3D" id="1.10.530.10">
    <property type="match status" value="1"/>
</dbReference>
<dbReference type="RefSeq" id="WP_165973881.1">
    <property type="nucleotide sequence ID" value="NZ_SLZQ01000019.1"/>
</dbReference>
<dbReference type="SUPFAM" id="SSF53955">
    <property type="entry name" value="Lysozyme-like"/>
    <property type="match status" value="1"/>
</dbReference>
<accession>A0A4R3HP18</accession>
<dbReference type="InterPro" id="IPR023346">
    <property type="entry name" value="Lysozyme-like_dom_sf"/>
</dbReference>
<keyword evidence="2" id="KW-1185">Reference proteome</keyword>